<reference evidence="9 10" key="1">
    <citation type="submission" date="2020-03" db="EMBL/GenBank/DDBJ databases">
        <title>Rubrivivax benzoatilyticus JA2 (sequenced after 10 years sub-culturing).</title>
        <authorList>
            <person name="Gupta D."/>
            <person name="Chintalapati S."/>
            <person name="Chintalapati V.R."/>
        </authorList>
    </citation>
    <scope>NUCLEOTIDE SEQUENCE [LARGE SCALE GENOMIC DNA]</scope>
    <source>
        <strain evidence="9 10">JA2-Mal</strain>
    </source>
</reference>
<proteinExistence type="predicted"/>
<evidence type="ECO:0000256" key="4">
    <source>
        <dbReference type="ARBA" id="ARBA00022989"/>
    </source>
</evidence>
<sequence length="105" mass="11343">MSLADELSRLDELRQRGVLSDEEFARAKARLLAGAAAPAPALDAVNRLRRSRGDRWLGGVCGGLARATGVEAWIWRLVTAGLALFGGTGVLLYLLLWIFVPEDPV</sequence>
<keyword evidence="10" id="KW-1185">Reference proteome</keyword>
<evidence type="ECO:0000256" key="1">
    <source>
        <dbReference type="ARBA" id="ARBA00004162"/>
    </source>
</evidence>
<dbReference type="Pfam" id="PF09851">
    <property type="entry name" value="SHOCT"/>
    <property type="match status" value="1"/>
</dbReference>
<dbReference type="PANTHER" id="PTHR33885">
    <property type="entry name" value="PHAGE SHOCK PROTEIN C"/>
    <property type="match status" value="1"/>
</dbReference>
<dbReference type="Proteomes" id="UP000802098">
    <property type="component" value="Unassembled WGS sequence"/>
</dbReference>
<evidence type="ECO:0000259" key="8">
    <source>
        <dbReference type="Pfam" id="PF09851"/>
    </source>
</evidence>
<evidence type="ECO:0000313" key="10">
    <source>
        <dbReference type="Proteomes" id="UP000802098"/>
    </source>
</evidence>
<evidence type="ECO:0000256" key="6">
    <source>
        <dbReference type="SAM" id="Phobius"/>
    </source>
</evidence>
<comment type="caution">
    <text evidence="9">The sequence shown here is derived from an EMBL/GenBank/DDBJ whole genome shotgun (WGS) entry which is preliminary data.</text>
</comment>
<dbReference type="InterPro" id="IPR007168">
    <property type="entry name" value="Phageshock_PspC_N"/>
</dbReference>
<dbReference type="PANTHER" id="PTHR33885:SF3">
    <property type="entry name" value="PHAGE SHOCK PROTEIN C"/>
    <property type="match status" value="1"/>
</dbReference>
<evidence type="ECO:0000259" key="7">
    <source>
        <dbReference type="Pfam" id="PF04024"/>
    </source>
</evidence>
<keyword evidence="2" id="KW-1003">Cell membrane</keyword>
<organism evidence="9 10">
    <name type="scientific">Rubrivivax benzoatilyticus</name>
    <dbReference type="NCBI Taxonomy" id="316997"/>
    <lineage>
        <taxon>Bacteria</taxon>
        <taxon>Pseudomonadati</taxon>
        <taxon>Pseudomonadota</taxon>
        <taxon>Betaproteobacteria</taxon>
        <taxon>Burkholderiales</taxon>
        <taxon>Sphaerotilaceae</taxon>
        <taxon>Rubrivivax</taxon>
    </lineage>
</organism>
<protein>
    <submittedName>
        <fullName evidence="9">PspC domain-containing protein</fullName>
    </submittedName>
</protein>
<evidence type="ECO:0000256" key="5">
    <source>
        <dbReference type="ARBA" id="ARBA00023136"/>
    </source>
</evidence>
<dbReference type="Pfam" id="PF04024">
    <property type="entry name" value="PspC"/>
    <property type="match status" value="1"/>
</dbReference>
<keyword evidence="5 6" id="KW-0472">Membrane</keyword>
<name>A0ABX0HT97_9BURK</name>
<accession>A0ABX0HT97</accession>
<dbReference type="EMBL" id="JAAOCD010000003">
    <property type="protein sequence ID" value="NHK98257.1"/>
    <property type="molecule type" value="Genomic_DNA"/>
</dbReference>
<dbReference type="InterPro" id="IPR052027">
    <property type="entry name" value="PspC"/>
</dbReference>
<evidence type="ECO:0000256" key="3">
    <source>
        <dbReference type="ARBA" id="ARBA00022692"/>
    </source>
</evidence>
<feature type="domain" description="SHOCT" evidence="8">
    <location>
        <begin position="5"/>
        <end position="32"/>
    </location>
</feature>
<dbReference type="InterPro" id="IPR018649">
    <property type="entry name" value="SHOCT"/>
</dbReference>
<feature type="domain" description="Phage shock protein PspC N-terminal" evidence="7">
    <location>
        <begin position="47"/>
        <end position="102"/>
    </location>
</feature>
<dbReference type="RefSeq" id="WP_009856820.1">
    <property type="nucleotide sequence ID" value="NZ_JAAOCD010000003.1"/>
</dbReference>
<keyword evidence="3 6" id="KW-0812">Transmembrane</keyword>
<keyword evidence="4 6" id="KW-1133">Transmembrane helix</keyword>
<gene>
    <name evidence="9" type="ORF">G7087_07710</name>
</gene>
<evidence type="ECO:0000313" key="9">
    <source>
        <dbReference type="EMBL" id="NHK98257.1"/>
    </source>
</evidence>
<comment type="subcellular location">
    <subcellularLocation>
        <location evidence="1">Cell membrane</location>
        <topology evidence="1">Single-pass membrane protein</topology>
    </subcellularLocation>
</comment>
<evidence type="ECO:0000256" key="2">
    <source>
        <dbReference type="ARBA" id="ARBA00022475"/>
    </source>
</evidence>
<feature type="transmembrane region" description="Helical" evidence="6">
    <location>
        <begin position="81"/>
        <end position="100"/>
    </location>
</feature>